<proteinExistence type="predicted"/>
<dbReference type="Proteomes" id="UP001519460">
    <property type="component" value="Unassembled WGS sequence"/>
</dbReference>
<dbReference type="EMBL" id="JACVVK020000634">
    <property type="protein sequence ID" value="KAK7461574.1"/>
    <property type="molecule type" value="Genomic_DNA"/>
</dbReference>
<keyword evidence="3" id="KW-1185">Reference proteome</keyword>
<gene>
    <name evidence="2" type="ORF">BaRGS_00038659</name>
</gene>
<name>A0ABD0J5U0_9CAEN</name>
<evidence type="ECO:0000313" key="2">
    <source>
        <dbReference type="EMBL" id="KAK7461574.1"/>
    </source>
</evidence>
<accession>A0ABD0J5U0</accession>
<comment type="caution">
    <text evidence="2">The sequence shown here is derived from an EMBL/GenBank/DDBJ whole genome shotgun (WGS) entry which is preliminary data.</text>
</comment>
<sequence length="134" mass="15954">MIDTGKTDNNQPVMKPKVVHLYNQNMNGLDNFDQNIQYYSFNRKTWKWWKRAAFHLLHLAKVQSFLVFKMFNPNWKKSQKEFTLDVILHLTEGSTPPKIFMRRVSDPPERLKEKHFLTLVQSSGKKKYPVLCVL</sequence>
<evidence type="ECO:0000259" key="1">
    <source>
        <dbReference type="Pfam" id="PF13843"/>
    </source>
</evidence>
<evidence type="ECO:0000313" key="3">
    <source>
        <dbReference type="Proteomes" id="UP001519460"/>
    </source>
</evidence>
<protein>
    <recommendedName>
        <fullName evidence="1">PiggyBac transposable element-derived protein domain-containing protein</fullName>
    </recommendedName>
</protein>
<dbReference type="Pfam" id="PF13843">
    <property type="entry name" value="DDE_Tnp_1_7"/>
    <property type="match status" value="1"/>
</dbReference>
<feature type="domain" description="PiggyBac transposable element-derived protein" evidence="1">
    <location>
        <begin position="8"/>
        <end position="60"/>
    </location>
</feature>
<dbReference type="AlphaFoldDB" id="A0ABD0J5U0"/>
<dbReference type="PANTHER" id="PTHR46599:SF3">
    <property type="entry name" value="PIGGYBAC TRANSPOSABLE ELEMENT-DERIVED PROTEIN 4"/>
    <property type="match status" value="1"/>
</dbReference>
<reference evidence="2 3" key="1">
    <citation type="journal article" date="2023" name="Sci. Data">
        <title>Genome assembly of the Korean intertidal mud-creeper Batillaria attramentaria.</title>
        <authorList>
            <person name="Patra A.K."/>
            <person name="Ho P.T."/>
            <person name="Jun S."/>
            <person name="Lee S.J."/>
            <person name="Kim Y."/>
            <person name="Won Y.J."/>
        </authorList>
    </citation>
    <scope>NUCLEOTIDE SEQUENCE [LARGE SCALE GENOMIC DNA]</scope>
    <source>
        <strain evidence="2">Wonlab-2016</strain>
    </source>
</reference>
<organism evidence="2 3">
    <name type="scientific">Batillaria attramentaria</name>
    <dbReference type="NCBI Taxonomy" id="370345"/>
    <lineage>
        <taxon>Eukaryota</taxon>
        <taxon>Metazoa</taxon>
        <taxon>Spiralia</taxon>
        <taxon>Lophotrochozoa</taxon>
        <taxon>Mollusca</taxon>
        <taxon>Gastropoda</taxon>
        <taxon>Caenogastropoda</taxon>
        <taxon>Sorbeoconcha</taxon>
        <taxon>Cerithioidea</taxon>
        <taxon>Batillariidae</taxon>
        <taxon>Batillaria</taxon>
    </lineage>
</organism>
<dbReference type="InterPro" id="IPR029526">
    <property type="entry name" value="PGBD"/>
</dbReference>
<dbReference type="PANTHER" id="PTHR46599">
    <property type="entry name" value="PIGGYBAC TRANSPOSABLE ELEMENT-DERIVED PROTEIN 4"/>
    <property type="match status" value="1"/>
</dbReference>